<name>A0A482WSK4_LAOST</name>
<feature type="compositionally biased region" description="Basic and acidic residues" evidence="1">
    <location>
        <begin position="601"/>
        <end position="617"/>
    </location>
</feature>
<accession>A0A482WSK4</accession>
<feature type="compositionally biased region" description="Low complexity" evidence="1">
    <location>
        <begin position="892"/>
        <end position="906"/>
    </location>
</feature>
<dbReference type="EMBL" id="QKKF02026714">
    <property type="protein sequence ID" value="RZF36256.1"/>
    <property type="molecule type" value="Genomic_DNA"/>
</dbReference>
<feature type="compositionally biased region" description="Basic and acidic residues" evidence="1">
    <location>
        <begin position="635"/>
        <end position="647"/>
    </location>
</feature>
<feature type="compositionally biased region" description="Acidic residues" evidence="1">
    <location>
        <begin position="762"/>
        <end position="772"/>
    </location>
</feature>
<gene>
    <name evidence="3" type="ORF">LSTR_LSTR014349</name>
</gene>
<evidence type="ECO:0000256" key="2">
    <source>
        <dbReference type="SAM" id="SignalP"/>
    </source>
</evidence>
<dbReference type="AlphaFoldDB" id="A0A482WSK4"/>
<proteinExistence type="predicted"/>
<evidence type="ECO:0000313" key="4">
    <source>
        <dbReference type="Proteomes" id="UP000291343"/>
    </source>
</evidence>
<protein>
    <submittedName>
        <fullName evidence="3">Uncharacterized protein</fullName>
    </submittedName>
</protein>
<feature type="compositionally biased region" description="Polar residues" evidence="1">
    <location>
        <begin position="670"/>
        <end position="681"/>
    </location>
</feature>
<keyword evidence="2" id="KW-0732">Signal</keyword>
<evidence type="ECO:0000313" key="3">
    <source>
        <dbReference type="EMBL" id="RZF36256.1"/>
    </source>
</evidence>
<feature type="signal peptide" evidence="2">
    <location>
        <begin position="1"/>
        <end position="26"/>
    </location>
</feature>
<evidence type="ECO:0000256" key="1">
    <source>
        <dbReference type="SAM" id="MobiDB-lite"/>
    </source>
</evidence>
<feature type="chain" id="PRO_5019759025" evidence="2">
    <location>
        <begin position="27"/>
        <end position="944"/>
    </location>
</feature>
<feature type="compositionally biased region" description="Low complexity" evidence="1">
    <location>
        <begin position="555"/>
        <end position="567"/>
    </location>
</feature>
<feature type="region of interest" description="Disordered" evidence="1">
    <location>
        <begin position="670"/>
        <end position="944"/>
    </location>
</feature>
<dbReference type="Proteomes" id="UP000291343">
    <property type="component" value="Unassembled WGS sequence"/>
</dbReference>
<feature type="compositionally biased region" description="Low complexity" evidence="1">
    <location>
        <begin position="620"/>
        <end position="629"/>
    </location>
</feature>
<sequence>MVFCSKPSSTLLIIIVITTIISKPIGSEICCTPNVRTALFSADDLDVETCWTTDNVSLLFSRYLLQTILPKHFPKNVESLSLFVYLCFGEVNSLVINNLAHRLMVKSMSDTLGGYQQGYGLPISYQLYYEDNKDAALVTVLKMISEQHEMQRILGTNGGSWVEPLVIHDVISNVDDLKIECSANINYCNKIELAEDKFTKNIPLPIVDDVNQPHALALPLKDTKLHSLFNCSSEKVLHTYYKTALCCLRKGCVDDIEYFQNKFKLWLKKYVVSHLNDGTFYPAYKGVFRLIKSVQNKNIEFEIVNIKENTVLMRFQKAITSKKSIKLMKNIAIGVAAVVVITAVYPWLKFLVQCLYEKWRKTKEQEPEKKKTKENLDKLEEGRRLEDSKEMYERVKSLSEELIRMDQRRTLGSQASESRKLSNLDSFRWFGGSKMEGDNSDVLNSQEESVKSNLPKPRDSDSNSRDKSESLVEPRKFFESNSREESLGSKQGEKDLSEINNDDVMGSRNTDEPSVISGRETSLKPSILTTQDLSKPSIRKTSSGIITDESSRVGAKPATSTTKNSSNPKKKSCPTLKSILPSRKSSKLDRKDSLDMYEDSPMYRKMSDRSYKTDPKKRSSSQLQQLLSSMNPRKRSTDSKLEHKDSLEMYNEINNSMTEKSLDDLRRAQGSLQMKPNSNVVDSKIESIKRHDSLERPVTAERDSSLVPRYFSLTQGSERPSILDPDRDISPSLNRLSKRVTIQEPDLDSVSQKSRKVSYIDEYLDDEDSDESPDYRGDESPDFRGDESPDYKRDESPDSRGDESPDSRGDESPDYRGEDFKDTHLGHTSSDKSLLNYKSYESLYDEDEDPNRKTDDVTDTNPVSHNRNGTISSDISSVNKPQTAIRMGNNENNVDGKNIDGNNVDGNDIDGRNDDGNNKDSNNVDGKGQLAQDKDESNKMGYFY</sequence>
<dbReference type="InParanoid" id="A0A482WSK4"/>
<dbReference type="OrthoDB" id="6614503at2759"/>
<organism evidence="3 4">
    <name type="scientific">Laodelphax striatellus</name>
    <name type="common">Small brown planthopper</name>
    <name type="synonym">Delphax striatella</name>
    <dbReference type="NCBI Taxonomy" id="195883"/>
    <lineage>
        <taxon>Eukaryota</taxon>
        <taxon>Metazoa</taxon>
        <taxon>Ecdysozoa</taxon>
        <taxon>Arthropoda</taxon>
        <taxon>Hexapoda</taxon>
        <taxon>Insecta</taxon>
        <taxon>Pterygota</taxon>
        <taxon>Neoptera</taxon>
        <taxon>Paraneoptera</taxon>
        <taxon>Hemiptera</taxon>
        <taxon>Auchenorrhyncha</taxon>
        <taxon>Fulgoroidea</taxon>
        <taxon>Delphacidae</taxon>
        <taxon>Criomorphinae</taxon>
        <taxon>Laodelphax</taxon>
    </lineage>
</organism>
<comment type="caution">
    <text evidence="3">The sequence shown here is derived from an EMBL/GenBank/DDBJ whole genome shotgun (WGS) entry which is preliminary data.</text>
</comment>
<feature type="compositionally biased region" description="Basic and acidic residues" evidence="1">
    <location>
        <begin position="456"/>
        <end position="497"/>
    </location>
</feature>
<feature type="region of interest" description="Disordered" evidence="1">
    <location>
        <begin position="438"/>
        <end position="649"/>
    </location>
</feature>
<feature type="compositionally biased region" description="Low complexity" evidence="1">
    <location>
        <begin position="919"/>
        <end position="928"/>
    </location>
</feature>
<feature type="compositionally biased region" description="Basic and acidic residues" evidence="1">
    <location>
        <begin position="683"/>
        <end position="704"/>
    </location>
</feature>
<keyword evidence="4" id="KW-1185">Reference proteome</keyword>
<feature type="compositionally biased region" description="Basic and acidic residues" evidence="1">
    <location>
        <begin position="773"/>
        <end position="825"/>
    </location>
</feature>
<reference evidence="3 4" key="1">
    <citation type="journal article" date="2017" name="Gigascience">
        <title>Genome sequence of the small brown planthopper, Laodelphax striatellus.</title>
        <authorList>
            <person name="Zhu J."/>
            <person name="Jiang F."/>
            <person name="Wang X."/>
            <person name="Yang P."/>
            <person name="Bao Y."/>
            <person name="Zhao W."/>
            <person name="Wang W."/>
            <person name="Lu H."/>
            <person name="Wang Q."/>
            <person name="Cui N."/>
            <person name="Li J."/>
            <person name="Chen X."/>
            <person name="Luo L."/>
            <person name="Yu J."/>
            <person name="Kang L."/>
            <person name="Cui F."/>
        </authorList>
    </citation>
    <scope>NUCLEOTIDE SEQUENCE [LARGE SCALE GENOMIC DNA]</scope>
    <source>
        <strain evidence="3">Lst14</strain>
    </source>
</reference>
<feature type="compositionally biased region" description="Basic and acidic residues" evidence="1">
    <location>
        <begin position="909"/>
        <end position="918"/>
    </location>
</feature>
<feature type="compositionally biased region" description="Polar residues" evidence="1">
    <location>
        <begin position="519"/>
        <end position="545"/>
    </location>
</feature>
<feature type="compositionally biased region" description="Polar residues" evidence="1">
    <location>
        <begin position="859"/>
        <end position="882"/>
    </location>
</feature>